<feature type="repeat" description="RCC1" evidence="3">
    <location>
        <begin position="2"/>
        <end position="59"/>
    </location>
</feature>
<reference evidence="6 7" key="1">
    <citation type="submission" date="2023-09" db="EMBL/GenBank/DDBJ databases">
        <title>Pangenome analysis of Batrachochytrium dendrobatidis and related Chytrids.</title>
        <authorList>
            <person name="Yacoub M.N."/>
            <person name="Stajich J.E."/>
            <person name="James T.Y."/>
        </authorList>
    </citation>
    <scope>NUCLEOTIDE SEQUENCE [LARGE SCALE GENOMIC DNA]</scope>
    <source>
        <strain evidence="6 7">JEL0888</strain>
    </source>
</reference>
<keyword evidence="1" id="KW-0344">Guanine-nucleotide releasing factor</keyword>
<dbReference type="PROSITE" id="PS00626">
    <property type="entry name" value="RCC1_2"/>
    <property type="match status" value="2"/>
</dbReference>
<dbReference type="InterPro" id="IPR051553">
    <property type="entry name" value="Ran_GTPase-activating"/>
</dbReference>
<dbReference type="InterPro" id="IPR058923">
    <property type="entry name" value="RCC1-like_dom"/>
</dbReference>
<evidence type="ECO:0000256" key="4">
    <source>
        <dbReference type="SAM" id="MobiDB-lite"/>
    </source>
</evidence>
<feature type="repeat" description="RCC1" evidence="3">
    <location>
        <begin position="289"/>
        <end position="365"/>
    </location>
</feature>
<evidence type="ECO:0000256" key="1">
    <source>
        <dbReference type="ARBA" id="ARBA00022658"/>
    </source>
</evidence>
<evidence type="ECO:0000259" key="5">
    <source>
        <dbReference type="Pfam" id="PF25390"/>
    </source>
</evidence>
<feature type="region of interest" description="Disordered" evidence="4">
    <location>
        <begin position="1"/>
        <end position="47"/>
    </location>
</feature>
<dbReference type="Proteomes" id="UP001527925">
    <property type="component" value="Unassembled WGS sequence"/>
</dbReference>
<dbReference type="Gene3D" id="2.130.10.30">
    <property type="entry name" value="Regulator of chromosome condensation 1/beta-lactamase-inhibitor protein II"/>
    <property type="match status" value="3"/>
</dbReference>
<dbReference type="Pfam" id="PF00415">
    <property type="entry name" value="RCC1"/>
    <property type="match status" value="1"/>
</dbReference>
<name>A0ABR4NGT0_9FUNG</name>
<protein>
    <submittedName>
        <fullName evidence="6">Alpha tubulin suppressor</fullName>
    </submittedName>
</protein>
<sequence length="421" mass="42422">MRQIAAAGSNARGQLGLGHTDDAAVPTRPETAGTHSGPAPATPLELTGGANHSLALVRGPHGAELWVCGDNTDGQLGLGEGSPPHTPVWTRCPLPTTPADPPTAAACGWTTSFVVTAAGRVLVAGSNAHGQAGLGSVRGSPSFVQLPSALDGHQPDSDSLPVLPPIRRIACGLRHTLMLAVDSSVWACGANRFGELGLAPFTKPVTIAQRIAGLPPAVDIACGQHHTLVICARSGRIAAFGKNRHGQLGAAPSAVPASADPIWTSLPGGARAATAVAGWSTSGAVSDDGALFLWGRCDRGQLGGHADAVRAADPLASAETPCAIRWSPFAVNLGCGFIELSSDGAGRPRFAIAAGSEHMLAVVAHPTGCRCVAWGWNEHGNCGVGHLADVHEPTPLVGMDPLPGGAVVAVGAGGGHSLVWV</sequence>
<dbReference type="SUPFAM" id="SSF50985">
    <property type="entry name" value="RCC1/BLIP-II"/>
    <property type="match status" value="1"/>
</dbReference>
<evidence type="ECO:0000313" key="7">
    <source>
        <dbReference type="Proteomes" id="UP001527925"/>
    </source>
</evidence>
<dbReference type="InterPro" id="IPR000408">
    <property type="entry name" value="Reg_chr_condens"/>
</dbReference>
<evidence type="ECO:0000256" key="2">
    <source>
        <dbReference type="ARBA" id="ARBA00022737"/>
    </source>
</evidence>
<feature type="repeat" description="RCC1" evidence="3">
    <location>
        <begin position="235"/>
        <end position="288"/>
    </location>
</feature>
<dbReference type="PROSITE" id="PS50012">
    <property type="entry name" value="RCC1_3"/>
    <property type="match status" value="6"/>
</dbReference>
<keyword evidence="2" id="KW-0677">Repeat</keyword>
<dbReference type="PANTHER" id="PTHR45982">
    <property type="entry name" value="REGULATOR OF CHROMOSOME CONDENSATION"/>
    <property type="match status" value="1"/>
</dbReference>
<proteinExistence type="predicted"/>
<evidence type="ECO:0000256" key="3">
    <source>
        <dbReference type="PROSITE-ProRule" id="PRU00235"/>
    </source>
</evidence>
<feature type="repeat" description="RCC1" evidence="3">
    <location>
        <begin position="369"/>
        <end position="421"/>
    </location>
</feature>
<organism evidence="6 7">
    <name type="scientific">Polyrhizophydium stewartii</name>
    <dbReference type="NCBI Taxonomy" id="2732419"/>
    <lineage>
        <taxon>Eukaryota</taxon>
        <taxon>Fungi</taxon>
        <taxon>Fungi incertae sedis</taxon>
        <taxon>Chytridiomycota</taxon>
        <taxon>Chytridiomycota incertae sedis</taxon>
        <taxon>Chytridiomycetes</taxon>
        <taxon>Rhizophydiales</taxon>
        <taxon>Rhizophydiales incertae sedis</taxon>
        <taxon>Polyrhizophydium</taxon>
    </lineage>
</organism>
<dbReference type="PANTHER" id="PTHR45982:SF8">
    <property type="entry name" value="E3 UBIQUITIN-PROTEIN LIGASE HERC2-LIKE PROTEIN-RELATED"/>
    <property type="match status" value="1"/>
</dbReference>
<gene>
    <name evidence="6" type="primary">ATS1</name>
    <name evidence="6" type="ORF">HK105_201574</name>
</gene>
<accession>A0ABR4NGT0</accession>
<comment type="caution">
    <text evidence="6">The sequence shown here is derived from an EMBL/GenBank/DDBJ whole genome shotgun (WGS) entry which is preliminary data.</text>
</comment>
<feature type="repeat" description="RCC1" evidence="3">
    <location>
        <begin position="119"/>
        <end position="182"/>
    </location>
</feature>
<feature type="domain" description="RCC1-like" evidence="5">
    <location>
        <begin position="160"/>
        <end position="419"/>
    </location>
</feature>
<dbReference type="Pfam" id="PF25390">
    <property type="entry name" value="WD40_RLD"/>
    <property type="match status" value="1"/>
</dbReference>
<evidence type="ECO:0000313" key="6">
    <source>
        <dbReference type="EMBL" id="KAL2918740.1"/>
    </source>
</evidence>
<feature type="repeat" description="RCC1" evidence="3">
    <location>
        <begin position="183"/>
        <end position="233"/>
    </location>
</feature>
<dbReference type="PRINTS" id="PR00633">
    <property type="entry name" value="RCCNDNSATION"/>
</dbReference>
<keyword evidence="7" id="KW-1185">Reference proteome</keyword>
<dbReference type="InterPro" id="IPR009091">
    <property type="entry name" value="RCC1/BLIP-II"/>
</dbReference>
<dbReference type="EMBL" id="JADGIZ020000005">
    <property type="protein sequence ID" value="KAL2918740.1"/>
    <property type="molecule type" value="Genomic_DNA"/>
</dbReference>